<dbReference type="EMBL" id="CAIX01000044">
    <property type="protein sequence ID" value="CCI43117.1"/>
    <property type="molecule type" value="Genomic_DNA"/>
</dbReference>
<organism evidence="1 2">
    <name type="scientific">Albugo candida</name>
    <dbReference type="NCBI Taxonomy" id="65357"/>
    <lineage>
        <taxon>Eukaryota</taxon>
        <taxon>Sar</taxon>
        <taxon>Stramenopiles</taxon>
        <taxon>Oomycota</taxon>
        <taxon>Peronosporomycetes</taxon>
        <taxon>Albuginales</taxon>
        <taxon>Albuginaceae</taxon>
        <taxon>Albugo</taxon>
    </lineage>
</organism>
<proteinExistence type="predicted"/>
<keyword evidence="2" id="KW-1185">Reference proteome</keyword>
<dbReference type="InParanoid" id="A0A024G9V7"/>
<accession>A0A024G9V7</accession>
<comment type="caution">
    <text evidence="1">The sequence shown here is derived from an EMBL/GenBank/DDBJ whole genome shotgun (WGS) entry which is preliminary data.</text>
</comment>
<evidence type="ECO:0000313" key="1">
    <source>
        <dbReference type="EMBL" id="CCI43117.1"/>
    </source>
</evidence>
<gene>
    <name evidence="1" type="ORF">BN9_039010</name>
</gene>
<reference evidence="1 2" key="1">
    <citation type="submission" date="2012-05" db="EMBL/GenBank/DDBJ databases">
        <title>Recombination and specialization in a pathogen metapopulation.</title>
        <authorList>
            <person name="Gardiner A."/>
            <person name="Kemen E."/>
            <person name="Schultz-Larsen T."/>
            <person name="MacLean D."/>
            <person name="Van Oosterhout C."/>
            <person name="Jones J.D.G."/>
        </authorList>
    </citation>
    <scope>NUCLEOTIDE SEQUENCE [LARGE SCALE GENOMIC DNA]</scope>
    <source>
        <strain evidence="1 2">Ac Nc2</strain>
    </source>
</reference>
<dbReference type="Proteomes" id="UP000053237">
    <property type="component" value="Unassembled WGS sequence"/>
</dbReference>
<evidence type="ECO:0000313" key="2">
    <source>
        <dbReference type="Proteomes" id="UP000053237"/>
    </source>
</evidence>
<protein>
    <submittedName>
        <fullName evidence="1">Uncharacterized protein</fullName>
    </submittedName>
</protein>
<sequence>MSLRLMIMIYYKNMIMTRHHCHIHLHATIRWSQFVLVPIIPLTPYSMSPSKLKVIRQVCAHKYSLLLLWRFRREEDDLDTLRYTLKVDFQCEIFQLHAILCYFRGWKGIKHQLHDDTTVVLEEASGELTHVCQVRVEISARKRIIETLRPYNLSIFKSVCRMKIRATR</sequence>
<dbReference type="AlphaFoldDB" id="A0A024G9V7"/>
<name>A0A024G9V7_9STRA</name>